<dbReference type="InterPro" id="IPR010127">
    <property type="entry name" value="Phasin_subfam-1"/>
</dbReference>
<evidence type="ECO:0000259" key="2">
    <source>
        <dbReference type="Pfam" id="PF09361"/>
    </source>
</evidence>
<evidence type="ECO:0000313" key="3">
    <source>
        <dbReference type="EMBL" id="CAB3800703.1"/>
    </source>
</evidence>
<dbReference type="NCBIfam" id="TIGR01841">
    <property type="entry name" value="phasin"/>
    <property type="match status" value="1"/>
</dbReference>
<reference evidence="3 4" key="1">
    <citation type="submission" date="2020-04" db="EMBL/GenBank/DDBJ databases">
        <authorList>
            <person name="De Canck E."/>
        </authorList>
    </citation>
    <scope>NUCLEOTIDE SEQUENCE [LARGE SCALE GENOMIC DNA]</scope>
    <source>
        <strain evidence="3 4">LMG 28138</strain>
    </source>
</reference>
<organism evidence="3 4">
    <name type="scientific">Pararobbsia alpina</name>
    <dbReference type="NCBI Taxonomy" id="621374"/>
    <lineage>
        <taxon>Bacteria</taxon>
        <taxon>Pseudomonadati</taxon>
        <taxon>Pseudomonadota</taxon>
        <taxon>Betaproteobacteria</taxon>
        <taxon>Burkholderiales</taxon>
        <taxon>Burkholderiaceae</taxon>
        <taxon>Pararobbsia</taxon>
    </lineage>
</organism>
<keyword evidence="4" id="KW-1185">Reference proteome</keyword>
<dbReference type="RefSeq" id="WP_175107521.1">
    <property type="nucleotide sequence ID" value="NZ_CADIKM010000039.1"/>
</dbReference>
<feature type="compositionally biased region" description="Low complexity" evidence="1">
    <location>
        <begin position="148"/>
        <end position="157"/>
    </location>
</feature>
<gene>
    <name evidence="3" type="ORF">LMG28138_04905</name>
</gene>
<accession>A0A6S7BIH1</accession>
<dbReference type="AlphaFoldDB" id="A0A6S7BIH1"/>
<proteinExistence type="predicted"/>
<dbReference type="InterPro" id="IPR018968">
    <property type="entry name" value="Phasin"/>
</dbReference>
<dbReference type="Pfam" id="PF09361">
    <property type="entry name" value="Phasin_2"/>
    <property type="match status" value="1"/>
</dbReference>
<name>A0A6S7BIH1_9BURK</name>
<evidence type="ECO:0000256" key="1">
    <source>
        <dbReference type="SAM" id="MobiDB-lite"/>
    </source>
</evidence>
<evidence type="ECO:0000313" key="4">
    <source>
        <dbReference type="Proteomes" id="UP000494115"/>
    </source>
</evidence>
<sequence length="188" mass="20482">MFPYFSPESSVAVTSNLQTFMNVTKRYMNGLHQLTELNVQTLRTVFEESTSILKAGPGAKPVEFLGWQSTLSAELPEKAAAYTRHFLSILRATEVDILNETRSYYEQYGIDVKSVLESALRQSQSALQEPTEHVSNLIAASTDAPNEAAASALDANAQKMTNTSALAAEGERKASEAARRPAKAGSKH</sequence>
<dbReference type="EMBL" id="CADIKM010000039">
    <property type="protein sequence ID" value="CAB3800703.1"/>
    <property type="molecule type" value="Genomic_DNA"/>
</dbReference>
<feature type="domain" description="Phasin" evidence="2">
    <location>
        <begin position="15"/>
        <end position="96"/>
    </location>
</feature>
<feature type="region of interest" description="Disordered" evidence="1">
    <location>
        <begin position="148"/>
        <end position="188"/>
    </location>
</feature>
<protein>
    <recommendedName>
        <fullName evidence="2">Phasin domain-containing protein</fullName>
    </recommendedName>
</protein>
<dbReference type="Proteomes" id="UP000494115">
    <property type="component" value="Unassembled WGS sequence"/>
</dbReference>
<feature type="compositionally biased region" description="Basic and acidic residues" evidence="1">
    <location>
        <begin position="169"/>
        <end position="179"/>
    </location>
</feature>